<dbReference type="AlphaFoldDB" id="A0A9Q1Q6C6"/>
<keyword evidence="3" id="KW-1185">Reference proteome</keyword>
<dbReference type="Proteomes" id="UP001153076">
    <property type="component" value="Unassembled WGS sequence"/>
</dbReference>
<name>A0A9Q1Q6C6_9CARY</name>
<comment type="caution">
    <text evidence="2">The sequence shown here is derived from an EMBL/GenBank/DDBJ whole genome shotgun (WGS) entry which is preliminary data.</text>
</comment>
<evidence type="ECO:0000313" key="3">
    <source>
        <dbReference type="Proteomes" id="UP001153076"/>
    </source>
</evidence>
<reference evidence="2" key="1">
    <citation type="submission" date="2022-04" db="EMBL/GenBank/DDBJ databases">
        <title>Carnegiea gigantea Genome sequencing and assembly v2.</title>
        <authorList>
            <person name="Copetti D."/>
            <person name="Sanderson M.J."/>
            <person name="Burquez A."/>
            <person name="Wojciechowski M.F."/>
        </authorList>
    </citation>
    <scope>NUCLEOTIDE SEQUENCE</scope>
    <source>
        <strain evidence="2">SGP5-SGP5p</strain>
        <tissue evidence="2">Aerial part</tissue>
    </source>
</reference>
<feature type="region of interest" description="Disordered" evidence="1">
    <location>
        <begin position="47"/>
        <end position="95"/>
    </location>
</feature>
<protein>
    <submittedName>
        <fullName evidence="2">Uncharacterized protein</fullName>
    </submittedName>
</protein>
<feature type="compositionally biased region" description="Basic residues" evidence="1">
    <location>
        <begin position="50"/>
        <end position="60"/>
    </location>
</feature>
<gene>
    <name evidence="2" type="ORF">Cgig2_033915</name>
</gene>
<organism evidence="2 3">
    <name type="scientific">Carnegiea gigantea</name>
    <dbReference type="NCBI Taxonomy" id="171969"/>
    <lineage>
        <taxon>Eukaryota</taxon>
        <taxon>Viridiplantae</taxon>
        <taxon>Streptophyta</taxon>
        <taxon>Embryophyta</taxon>
        <taxon>Tracheophyta</taxon>
        <taxon>Spermatophyta</taxon>
        <taxon>Magnoliopsida</taxon>
        <taxon>eudicotyledons</taxon>
        <taxon>Gunneridae</taxon>
        <taxon>Pentapetalae</taxon>
        <taxon>Caryophyllales</taxon>
        <taxon>Cactineae</taxon>
        <taxon>Cactaceae</taxon>
        <taxon>Cactoideae</taxon>
        <taxon>Echinocereeae</taxon>
        <taxon>Carnegiea</taxon>
    </lineage>
</organism>
<evidence type="ECO:0000256" key="1">
    <source>
        <dbReference type="SAM" id="MobiDB-lite"/>
    </source>
</evidence>
<dbReference type="EMBL" id="JAKOGI010000835">
    <property type="protein sequence ID" value="KAJ8429990.1"/>
    <property type="molecule type" value="Genomic_DNA"/>
</dbReference>
<sequence>MQCFCIRAERLGVLHGRALRALESALTELHWSTFETGCGCMLTRFSKPGSGRRQHQRKVRGAGLQEEGSKVEPEGEGSAGEGSASEGAPSDDDKQGEMADYIRESFIWCWRRATRPPRPLSEDYHVLCPRFSLPEAEGAAADFELPEMVQATFYAMLLNEAIELGVVHGFIAEGLRSALVGLRWSSFEAVAREVRIPSYRAMWRGQGGLLLPQGLYLLGHWSPLFIKEEQAAEYVGDHFRWSLRDPWALGPRPLPSDYHNLCRRFDLGVATRYAHDSNTPEMVQIIFYAMVIDDAAELALSRRLTMDCASRPVDPPTNPVLASNPSWERTTSFPSFRDTVQRRSMLVQPSLVREGNIKPSSELAPLHFTTYYPEFDHIVVMQFAHATYMPEMVQAIFYAVVINDVAKLRLIRRDTEESLALDL</sequence>
<accession>A0A9Q1Q6C6</accession>
<evidence type="ECO:0000313" key="2">
    <source>
        <dbReference type="EMBL" id="KAJ8429990.1"/>
    </source>
</evidence>
<proteinExistence type="predicted"/>